<dbReference type="InterPro" id="IPR023468">
    <property type="entry name" value="Riboflavin_kinase"/>
</dbReference>
<evidence type="ECO:0000256" key="5">
    <source>
        <dbReference type="ARBA" id="ARBA00022643"/>
    </source>
</evidence>
<dbReference type="SUPFAM" id="SSF82114">
    <property type="entry name" value="Riboflavin kinase-like"/>
    <property type="match status" value="1"/>
</dbReference>
<dbReference type="EMBL" id="MZGW01000001">
    <property type="protein sequence ID" value="OPJ57138.1"/>
    <property type="molecule type" value="Genomic_DNA"/>
</dbReference>
<dbReference type="Pfam" id="PF01687">
    <property type="entry name" value="Flavokinase"/>
    <property type="match status" value="1"/>
</dbReference>
<dbReference type="EC" id="2.7.1.26" evidence="15"/>
<comment type="pathway">
    <text evidence="3 15">Cofactor biosynthesis; FMN biosynthesis; FMN from riboflavin (ATP route): step 1/1.</text>
</comment>
<dbReference type="InterPro" id="IPR015865">
    <property type="entry name" value="Riboflavin_kinase_bac/euk"/>
</dbReference>
<dbReference type="UniPathway" id="UPA00277">
    <property type="reaction ID" value="UER00407"/>
</dbReference>
<keyword evidence="9 15" id="KW-0418">Kinase</keyword>
<dbReference type="Gene3D" id="2.40.30.30">
    <property type="entry name" value="Riboflavin kinase-like"/>
    <property type="match status" value="1"/>
</dbReference>
<dbReference type="GO" id="GO:0009231">
    <property type="term" value="P:riboflavin biosynthetic process"/>
    <property type="evidence" value="ECO:0007669"/>
    <property type="project" value="InterPro"/>
</dbReference>
<keyword evidence="11 15" id="KW-0067">ATP-binding</keyword>
<gene>
    <name evidence="17" type="primary">ribF</name>
    <name evidence="17" type="ORF">CLOTH_04210</name>
</gene>
<dbReference type="SMART" id="SM00904">
    <property type="entry name" value="Flavokinase"/>
    <property type="match status" value="1"/>
</dbReference>
<keyword evidence="8 15" id="KW-0547">Nucleotide-binding</keyword>
<dbReference type="GO" id="GO:0009398">
    <property type="term" value="P:FMN biosynthetic process"/>
    <property type="evidence" value="ECO:0007669"/>
    <property type="project" value="UniProtKB-UniRule"/>
</dbReference>
<sequence>MHIIKTLDDLCIKEPTIITIGNFDGVHLGHQRIIQKVVDKAKKENLKSIVFTFLNHPMNFFRAGTVKSLTTLDEKYLFIKNIGIDCCLSIPFDSYITNLSPAEYVEKILVNKLKAKEIVIGHDFTFGKNKSGNSCMLKEIATLYDINVEIVEPIKINRTRISSSIIRKMIENGDVDKSKEFLGRYYSLQGKVIHGMKLGRRLGFPTANIQINEDVVIPKKGVYYTKIYFKNKVYYGATNIGLNPTIGNRSLSIETYILDFDRDIYEEEIIIHFIERIRDEKKFHSLNELTSQMKKDIEYIRNKKTIYI</sequence>
<dbReference type="PANTHER" id="PTHR22749:SF6">
    <property type="entry name" value="RIBOFLAVIN KINASE"/>
    <property type="match status" value="1"/>
</dbReference>
<keyword evidence="6 15" id="KW-0808">Transferase</keyword>
<dbReference type="NCBIfam" id="TIGR00083">
    <property type="entry name" value="ribF"/>
    <property type="match status" value="1"/>
</dbReference>
<dbReference type="Proteomes" id="UP000190140">
    <property type="component" value="Unassembled WGS sequence"/>
</dbReference>
<evidence type="ECO:0000256" key="13">
    <source>
        <dbReference type="ARBA" id="ARBA00047880"/>
    </source>
</evidence>
<dbReference type="Pfam" id="PF06574">
    <property type="entry name" value="FAD_syn"/>
    <property type="match status" value="1"/>
</dbReference>
<evidence type="ECO:0000256" key="3">
    <source>
        <dbReference type="ARBA" id="ARBA00005201"/>
    </source>
</evidence>
<keyword evidence="7 15" id="KW-0548">Nucleotidyltransferase</keyword>
<evidence type="ECO:0000256" key="6">
    <source>
        <dbReference type="ARBA" id="ARBA00022679"/>
    </source>
</evidence>
<reference evidence="17 18" key="1">
    <citation type="submission" date="2017-03" db="EMBL/GenBank/DDBJ databases">
        <title>Genome sequence of Clostridium thermoalcaliphilum DSM 7309.</title>
        <authorList>
            <person name="Poehlein A."/>
            <person name="Daniel R."/>
        </authorList>
    </citation>
    <scope>NUCLEOTIDE SEQUENCE [LARGE SCALE GENOMIC DNA]</scope>
    <source>
        <strain evidence="17 18">DSM 7309</strain>
    </source>
</reference>
<accession>A0A1V4IAW4</accession>
<organism evidence="17 18">
    <name type="scientific">Alkalithermobacter paradoxus</name>
    <dbReference type="NCBI Taxonomy" id="29349"/>
    <lineage>
        <taxon>Bacteria</taxon>
        <taxon>Bacillati</taxon>
        <taxon>Bacillota</taxon>
        <taxon>Clostridia</taxon>
        <taxon>Peptostreptococcales</taxon>
        <taxon>Tepidibacteraceae</taxon>
        <taxon>Alkalithermobacter</taxon>
    </lineage>
</organism>
<dbReference type="STRING" id="29349.CLOTH_04210"/>
<keyword evidence="10 15" id="KW-0274">FAD</keyword>
<evidence type="ECO:0000256" key="1">
    <source>
        <dbReference type="ARBA" id="ARBA00002121"/>
    </source>
</evidence>
<keyword evidence="4 15" id="KW-0285">Flavoprotein</keyword>
<dbReference type="InterPro" id="IPR015864">
    <property type="entry name" value="FAD_synthase"/>
</dbReference>
<dbReference type="OrthoDB" id="9803667at2"/>
<comment type="pathway">
    <text evidence="2 15">Cofactor biosynthesis; FAD biosynthesis; FAD from FMN: step 1/1.</text>
</comment>
<evidence type="ECO:0000313" key="17">
    <source>
        <dbReference type="EMBL" id="OPJ57138.1"/>
    </source>
</evidence>
<dbReference type="GO" id="GO:0003919">
    <property type="term" value="F:FMN adenylyltransferase activity"/>
    <property type="evidence" value="ECO:0007669"/>
    <property type="project" value="UniProtKB-UniRule"/>
</dbReference>
<dbReference type="GO" id="GO:0006747">
    <property type="term" value="P:FAD biosynthetic process"/>
    <property type="evidence" value="ECO:0007669"/>
    <property type="project" value="UniProtKB-UniRule"/>
</dbReference>
<protein>
    <recommendedName>
        <fullName evidence="15">Riboflavin biosynthesis protein</fullName>
    </recommendedName>
    <domain>
        <recommendedName>
            <fullName evidence="15">Riboflavin kinase</fullName>
            <ecNumber evidence="15">2.7.1.26</ecNumber>
        </recommendedName>
        <alternativeName>
            <fullName evidence="15">Flavokinase</fullName>
        </alternativeName>
    </domain>
    <domain>
        <recommendedName>
            <fullName evidence="15">FMN adenylyltransferase</fullName>
            <ecNumber evidence="15">2.7.7.2</ecNumber>
        </recommendedName>
        <alternativeName>
            <fullName evidence="15">FAD pyrophosphorylase</fullName>
        </alternativeName>
        <alternativeName>
            <fullName evidence="15">FAD synthase</fullName>
        </alternativeName>
    </domain>
</protein>
<feature type="domain" description="Riboflavin kinase" evidence="16">
    <location>
        <begin position="181"/>
        <end position="305"/>
    </location>
</feature>
<dbReference type="GO" id="GO:0008531">
    <property type="term" value="F:riboflavin kinase activity"/>
    <property type="evidence" value="ECO:0007669"/>
    <property type="project" value="UniProtKB-UniRule"/>
</dbReference>
<dbReference type="FunFam" id="3.40.50.620:FF:000021">
    <property type="entry name" value="Riboflavin biosynthesis protein"/>
    <property type="match status" value="1"/>
</dbReference>
<evidence type="ECO:0000256" key="2">
    <source>
        <dbReference type="ARBA" id="ARBA00004726"/>
    </source>
</evidence>
<evidence type="ECO:0000259" key="16">
    <source>
        <dbReference type="SMART" id="SM00904"/>
    </source>
</evidence>
<evidence type="ECO:0000256" key="12">
    <source>
        <dbReference type="ARBA" id="ARBA00023268"/>
    </source>
</evidence>
<evidence type="ECO:0000256" key="14">
    <source>
        <dbReference type="ARBA" id="ARBA00049494"/>
    </source>
</evidence>
<keyword evidence="5 15" id="KW-0288">FMN</keyword>
<keyword evidence="12" id="KW-0511">Multifunctional enzyme</keyword>
<evidence type="ECO:0000313" key="18">
    <source>
        <dbReference type="Proteomes" id="UP000190140"/>
    </source>
</evidence>
<dbReference type="InterPro" id="IPR023465">
    <property type="entry name" value="Riboflavin_kinase_dom_sf"/>
</dbReference>
<evidence type="ECO:0000256" key="8">
    <source>
        <dbReference type="ARBA" id="ARBA00022741"/>
    </source>
</evidence>
<dbReference type="UniPathway" id="UPA00276">
    <property type="reaction ID" value="UER00406"/>
</dbReference>
<dbReference type="PANTHER" id="PTHR22749">
    <property type="entry name" value="RIBOFLAVIN KINASE/FMN ADENYLYLTRANSFERASE"/>
    <property type="match status" value="1"/>
</dbReference>
<proteinExistence type="inferred from homology"/>
<dbReference type="InterPro" id="IPR002606">
    <property type="entry name" value="Riboflavin_kinase_bac"/>
</dbReference>
<comment type="function">
    <text evidence="1">Catalyzes the phosphorylation of riboflavin to FMN followed by the adenylation of FMN to FAD.</text>
</comment>
<dbReference type="CDD" id="cd02064">
    <property type="entry name" value="FAD_synthetase_N"/>
    <property type="match status" value="1"/>
</dbReference>
<dbReference type="GO" id="GO:0005524">
    <property type="term" value="F:ATP binding"/>
    <property type="evidence" value="ECO:0007669"/>
    <property type="project" value="UniProtKB-UniRule"/>
</dbReference>
<dbReference type="Gene3D" id="3.40.50.620">
    <property type="entry name" value="HUPs"/>
    <property type="match status" value="1"/>
</dbReference>
<keyword evidence="18" id="KW-1185">Reference proteome</keyword>
<comment type="caution">
    <text evidence="17">The sequence shown here is derived from an EMBL/GenBank/DDBJ whole genome shotgun (WGS) entry which is preliminary data.</text>
</comment>
<comment type="catalytic activity">
    <reaction evidence="13 15">
        <text>riboflavin + ATP = FMN + ADP + H(+)</text>
        <dbReference type="Rhea" id="RHEA:14357"/>
        <dbReference type="ChEBI" id="CHEBI:15378"/>
        <dbReference type="ChEBI" id="CHEBI:30616"/>
        <dbReference type="ChEBI" id="CHEBI:57986"/>
        <dbReference type="ChEBI" id="CHEBI:58210"/>
        <dbReference type="ChEBI" id="CHEBI:456216"/>
        <dbReference type="EC" id="2.7.1.26"/>
    </reaction>
</comment>
<dbReference type="PIRSF" id="PIRSF004491">
    <property type="entry name" value="FAD_Synth"/>
    <property type="match status" value="1"/>
</dbReference>
<evidence type="ECO:0000256" key="4">
    <source>
        <dbReference type="ARBA" id="ARBA00022630"/>
    </source>
</evidence>
<evidence type="ECO:0000256" key="9">
    <source>
        <dbReference type="ARBA" id="ARBA00022777"/>
    </source>
</evidence>
<evidence type="ECO:0000256" key="7">
    <source>
        <dbReference type="ARBA" id="ARBA00022695"/>
    </source>
</evidence>
<comment type="similarity">
    <text evidence="15">Belongs to the ribF family.</text>
</comment>
<evidence type="ECO:0000256" key="10">
    <source>
        <dbReference type="ARBA" id="ARBA00022827"/>
    </source>
</evidence>
<dbReference type="FunFam" id="2.40.30.30:FF:000003">
    <property type="entry name" value="Riboflavin biosynthesis protein"/>
    <property type="match status" value="1"/>
</dbReference>
<evidence type="ECO:0000256" key="11">
    <source>
        <dbReference type="ARBA" id="ARBA00022840"/>
    </source>
</evidence>
<dbReference type="InterPro" id="IPR014729">
    <property type="entry name" value="Rossmann-like_a/b/a_fold"/>
</dbReference>
<dbReference type="NCBIfam" id="NF004160">
    <property type="entry name" value="PRK05627.1-3"/>
    <property type="match status" value="1"/>
</dbReference>
<evidence type="ECO:0000256" key="15">
    <source>
        <dbReference type="PIRNR" id="PIRNR004491"/>
    </source>
</evidence>
<dbReference type="AlphaFoldDB" id="A0A1V4IAW4"/>
<comment type="catalytic activity">
    <reaction evidence="14 15">
        <text>FMN + ATP + H(+) = FAD + diphosphate</text>
        <dbReference type="Rhea" id="RHEA:17237"/>
        <dbReference type="ChEBI" id="CHEBI:15378"/>
        <dbReference type="ChEBI" id="CHEBI:30616"/>
        <dbReference type="ChEBI" id="CHEBI:33019"/>
        <dbReference type="ChEBI" id="CHEBI:57692"/>
        <dbReference type="ChEBI" id="CHEBI:58210"/>
        <dbReference type="EC" id="2.7.7.2"/>
    </reaction>
</comment>
<dbReference type="NCBIfam" id="NF004162">
    <property type="entry name" value="PRK05627.1-5"/>
    <property type="match status" value="1"/>
</dbReference>
<dbReference type="SUPFAM" id="SSF52374">
    <property type="entry name" value="Nucleotidylyl transferase"/>
    <property type="match status" value="1"/>
</dbReference>
<dbReference type="RefSeq" id="WP_079410763.1">
    <property type="nucleotide sequence ID" value="NZ_MZGW01000001.1"/>
</dbReference>
<name>A0A1V4IAW4_9FIRM</name>
<dbReference type="EC" id="2.7.7.2" evidence="15"/>